<comment type="subcellular location">
    <subcellularLocation>
        <location evidence="1">Secreted</location>
    </subcellularLocation>
</comment>
<dbReference type="Proteomes" id="UP001153292">
    <property type="component" value="Chromosome 3"/>
</dbReference>
<feature type="region of interest" description="Disordered" evidence="3">
    <location>
        <begin position="1"/>
        <end position="21"/>
    </location>
</feature>
<dbReference type="PRINTS" id="PR00837">
    <property type="entry name" value="V5TPXLIKE"/>
</dbReference>
<dbReference type="SUPFAM" id="SSF57546">
    <property type="entry name" value="Crisp domain-like"/>
    <property type="match status" value="1"/>
</dbReference>
<reference evidence="5" key="1">
    <citation type="submission" date="2021-12" db="EMBL/GenBank/DDBJ databases">
        <authorList>
            <person name="King R."/>
        </authorList>
    </citation>
    <scope>NUCLEOTIDE SEQUENCE</scope>
</reference>
<proteinExistence type="predicted"/>
<dbReference type="PANTHER" id="PTHR10334">
    <property type="entry name" value="CYSTEINE-RICH SECRETORY PROTEIN-RELATED"/>
    <property type="match status" value="1"/>
</dbReference>
<dbReference type="Pfam" id="PF00188">
    <property type="entry name" value="CAP"/>
    <property type="match status" value="1"/>
</dbReference>
<dbReference type="SUPFAM" id="SSF55797">
    <property type="entry name" value="PR-1-like"/>
    <property type="match status" value="1"/>
</dbReference>
<dbReference type="PROSITE" id="PS01009">
    <property type="entry name" value="CRISP_1"/>
    <property type="match status" value="1"/>
</dbReference>
<evidence type="ECO:0000313" key="5">
    <source>
        <dbReference type="EMBL" id="CAH0404851.1"/>
    </source>
</evidence>
<evidence type="ECO:0000256" key="3">
    <source>
        <dbReference type="SAM" id="MobiDB-lite"/>
    </source>
</evidence>
<dbReference type="Pfam" id="PF08562">
    <property type="entry name" value="Crisp"/>
    <property type="match status" value="1"/>
</dbReference>
<dbReference type="InterPro" id="IPR013871">
    <property type="entry name" value="Cysteine_rich_secretory"/>
</dbReference>
<evidence type="ECO:0000256" key="2">
    <source>
        <dbReference type="ARBA" id="ARBA00022525"/>
    </source>
</evidence>
<evidence type="ECO:0000259" key="4">
    <source>
        <dbReference type="SMART" id="SM00198"/>
    </source>
</evidence>
<keyword evidence="6" id="KW-1185">Reference proteome</keyword>
<evidence type="ECO:0000313" key="6">
    <source>
        <dbReference type="Proteomes" id="UP001153292"/>
    </source>
</evidence>
<dbReference type="InterPro" id="IPR018244">
    <property type="entry name" value="Allrgn_V5/Tpx1_CS"/>
</dbReference>
<dbReference type="InterPro" id="IPR001283">
    <property type="entry name" value="CRISP-related"/>
</dbReference>
<dbReference type="InterPro" id="IPR014044">
    <property type="entry name" value="CAP_dom"/>
</dbReference>
<dbReference type="Gene3D" id="3.40.33.10">
    <property type="entry name" value="CAP"/>
    <property type="match status" value="1"/>
</dbReference>
<dbReference type="InterPro" id="IPR042076">
    <property type="entry name" value="Crisp-like_dom"/>
</dbReference>
<dbReference type="InterPro" id="IPR002413">
    <property type="entry name" value="V5_allergen-like"/>
</dbReference>
<dbReference type="SMART" id="SM00198">
    <property type="entry name" value="SCP"/>
    <property type="match status" value="1"/>
</dbReference>
<keyword evidence="2" id="KW-0964">Secreted</keyword>
<name>A0ABN8BBM3_CHISP</name>
<protein>
    <recommendedName>
        <fullName evidence="4">SCP domain-containing protein</fullName>
    </recommendedName>
</protein>
<dbReference type="InterPro" id="IPR035940">
    <property type="entry name" value="CAP_sf"/>
</dbReference>
<evidence type="ECO:0000256" key="1">
    <source>
        <dbReference type="ARBA" id="ARBA00004613"/>
    </source>
</evidence>
<dbReference type="PRINTS" id="PR00838">
    <property type="entry name" value="V5ALLERGEN"/>
</dbReference>
<dbReference type="Gene3D" id="1.10.10.740">
    <property type="entry name" value="Crisp domain"/>
    <property type="match status" value="1"/>
</dbReference>
<accession>A0ABN8BBM3</accession>
<sequence>MALPCGLREARKNSTRPSGSRLHNVKMSCATWISALIILNASVLLQSSKTWGNDRPIFPASKIPDGALDPQRPIVRKKIVVYHNFFRTKVQPTASNMLIMSWDEEAAEQAQRYAEQCQYLVHNDNRERELPEYGSCGQNLFAASNKTPWFFALKNWFIEYQKFKYGVPVRDLKEVGHYTQMVWATTHKVGCGMAYCDGGPWGHFYNYVCHYCPGGNLDTLVHYPYKVGTPCADCPDDCLSGKLCKNSCPRRDVFSNCDELLNSIPDYCNEGYCNATCECGSKSIYKNYPF</sequence>
<organism evidence="5 6">
    <name type="scientific">Chilo suppressalis</name>
    <name type="common">Asiatic rice borer moth</name>
    <dbReference type="NCBI Taxonomy" id="168631"/>
    <lineage>
        <taxon>Eukaryota</taxon>
        <taxon>Metazoa</taxon>
        <taxon>Ecdysozoa</taxon>
        <taxon>Arthropoda</taxon>
        <taxon>Hexapoda</taxon>
        <taxon>Insecta</taxon>
        <taxon>Pterygota</taxon>
        <taxon>Neoptera</taxon>
        <taxon>Endopterygota</taxon>
        <taxon>Lepidoptera</taxon>
        <taxon>Glossata</taxon>
        <taxon>Ditrysia</taxon>
        <taxon>Pyraloidea</taxon>
        <taxon>Crambidae</taxon>
        <taxon>Crambinae</taxon>
        <taxon>Chilo</taxon>
    </lineage>
</organism>
<feature type="domain" description="SCP" evidence="4">
    <location>
        <begin position="74"/>
        <end position="219"/>
    </location>
</feature>
<gene>
    <name evidence="5" type="ORF">CHILSU_LOCUS8199</name>
</gene>
<dbReference type="EMBL" id="OU963896">
    <property type="protein sequence ID" value="CAH0404851.1"/>
    <property type="molecule type" value="Genomic_DNA"/>
</dbReference>